<dbReference type="EMBL" id="JAWQEG010000332">
    <property type="protein sequence ID" value="KAK3891494.1"/>
    <property type="molecule type" value="Genomic_DNA"/>
</dbReference>
<comment type="caution">
    <text evidence="1">The sequence shown here is derived from an EMBL/GenBank/DDBJ whole genome shotgun (WGS) entry which is preliminary data.</text>
</comment>
<sequence>MDSGSLGNESLRRKRGAAKAKFRRKVKFFHAHVEKESSSEVLRRIFEDMEKSFDEIESIHMHIIEQRDSTSMDNENQYMEMLEDERIEVRCLLETKLGNKSVKKDQTTVKLKPFDPPLFSGSVREWPTFKETFHKLVVPQCGKEPYALLQCLESEAKELVRGVEDDFSAMMARLEEEYNHIGRIQESIWGDIRKLKPISEGVGKPGISGSPVTISQCDDLLPLMRLRVCVYAVL</sequence>
<keyword evidence="2" id="KW-1185">Reference proteome</keyword>
<organism evidence="1 2">
    <name type="scientific">Petrolisthes cinctipes</name>
    <name type="common">Flat porcelain crab</name>
    <dbReference type="NCBI Taxonomy" id="88211"/>
    <lineage>
        <taxon>Eukaryota</taxon>
        <taxon>Metazoa</taxon>
        <taxon>Ecdysozoa</taxon>
        <taxon>Arthropoda</taxon>
        <taxon>Crustacea</taxon>
        <taxon>Multicrustacea</taxon>
        <taxon>Malacostraca</taxon>
        <taxon>Eumalacostraca</taxon>
        <taxon>Eucarida</taxon>
        <taxon>Decapoda</taxon>
        <taxon>Pleocyemata</taxon>
        <taxon>Anomura</taxon>
        <taxon>Galatheoidea</taxon>
        <taxon>Porcellanidae</taxon>
        <taxon>Petrolisthes</taxon>
    </lineage>
</organism>
<accession>A0AAE1GEE4</accession>
<dbReference type="InterPro" id="IPR005312">
    <property type="entry name" value="DUF1759"/>
</dbReference>
<evidence type="ECO:0000313" key="2">
    <source>
        <dbReference type="Proteomes" id="UP001286313"/>
    </source>
</evidence>
<name>A0AAE1GEE4_PETCI</name>
<reference evidence="1" key="1">
    <citation type="submission" date="2023-10" db="EMBL/GenBank/DDBJ databases">
        <title>Genome assemblies of two species of porcelain crab, Petrolisthes cinctipes and Petrolisthes manimaculis (Anomura: Porcellanidae).</title>
        <authorList>
            <person name="Angst P."/>
        </authorList>
    </citation>
    <scope>NUCLEOTIDE SEQUENCE</scope>
    <source>
        <strain evidence="1">PB745_01</strain>
        <tissue evidence="1">Gill</tissue>
    </source>
</reference>
<dbReference type="Proteomes" id="UP001286313">
    <property type="component" value="Unassembled WGS sequence"/>
</dbReference>
<protein>
    <submittedName>
        <fullName evidence="1">Uncharacterized protein</fullName>
    </submittedName>
</protein>
<dbReference type="AlphaFoldDB" id="A0AAE1GEE4"/>
<gene>
    <name evidence="1" type="ORF">Pcinc_004584</name>
</gene>
<evidence type="ECO:0000313" key="1">
    <source>
        <dbReference type="EMBL" id="KAK3891494.1"/>
    </source>
</evidence>
<dbReference type="Pfam" id="PF03564">
    <property type="entry name" value="DUF1759"/>
    <property type="match status" value="1"/>
</dbReference>
<proteinExistence type="predicted"/>